<evidence type="ECO:0000313" key="2">
    <source>
        <dbReference type="Proteomes" id="UP000724584"/>
    </source>
</evidence>
<name>A0ACB7PGM4_9PEZI</name>
<proteinExistence type="predicted"/>
<reference evidence="1 2" key="1">
    <citation type="journal article" date="2021" name="Nat. Commun.">
        <title>Genetic determinants of endophytism in the Arabidopsis root mycobiome.</title>
        <authorList>
            <person name="Mesny F."/>
            <person name="Miyauchi S."/>
            <person name="Thiergart T."/>
            <person name="Pickel B."/>
            <person name="Atanasova L."/>
            <person name="Karlsson M."/>
            <person name="Huettel B."/>
            <person name="Barry K.W."/>
            <person name="Haridas S."/>
            <person name="Chen C."/>
            <person name="Bauer D."/>
            <person name="Andreopoulos W."/>
            <person name="Pangilinan J."/>
            <person name="LaButti K."/>
            <person name="Riley R."/>
            <person name="Lipzen A."/>
            <person name="Clum A."/>
            <person name="Drula E."/>
            <person name="Henrissat B."/>
            <person name="Kohler A."/>
            <person name="Grigoriev I.V."/>
            <person name="Martin F.M."/>
            <person name="Hacquard S."/>
        </authorList>
    </citation>
    <scope>NUCLEOTIDE SEQUENCE [LARGE SCALE GENOMIC DNA]</scope>
    <source>
        <strain evidence="1 2">MPI-SDFR-AT-0079</strain>
    </source>
</reference>
<dbReference type="EMBL" id="JAGIZQ010000002">
    <property type="protein sequence ID" value="KAH6640208.1"/>
    <property type="molecule type" value="Genomic_DNA"/>
</dbReference>
<organism evidence="1 2">
    <name type="scientific">Chaetomium tenue</name>
    <dbReference type="NCBI Taxonomy" id="1854479"/>
    <lineage>
        <taxon>Eukaryota</taxon>
        <taxon>Fungi</taxon>
        <taxon>Dikarya</taxon>
        <taxon>Ascomycota</taxon>
        <taxon>Pezizomycotina</taxon>
        <taxon>Sordariomycetes</taxon>
        <taxon>Sordariomycetidae</taxon>
        <taxon>Sordariales</taxon>
        <taxon>Chaetomiaceae</taxon>
        <taxon>Chaetomium</taxon>
    </lineage>
</organism>
<protein>
    <submittedName>
        <fullName evidence="1">Uncharacterized protein</fullName>
    </submittedName>
</protein>
<gene>
    <name evidence="1" type="ORF">F5144DRAFT_589739</name>
</gene>
<evidence type="ECO:0000313" key="1">
    <source>
        <dbReference type="EMBL" id="KAH6640208.1"/>
    </source>
</evidence>
<keyword evidence="2" id="KW-1185">Reference proteome</keyword>
<comment type="caution">
    <text evidence="1">The sequence shown here is derived from an EMBL/GenBank/DDBJ whole genome shotgun (WGS) entry which is preliminary data.</text>
</comment>
<accession>A0ACB7PGM4</accession>
<sequence length="487" mass="53718">MTSPQHRRLTKGANPPAAAPPNPLPASSVSMPRPFSPPPRGKPAASPPRRPRSCRVTFCRVVILFLAALVGLNVLSLFASDPDSPRPPALSPPAAPRGVGKPAYYAFTRLSVVPDLIAITMAMGQIGRKVHRLPCVQRGWADRMKAALSDMEQPAQRLESWLYGKNFPGRPSASVEGRLAAEALENVKNTCRAAPRDLDRFRALRWREMGGHAEFAVADVLHDHFAEFEDSAWAFHPDEEDLGQYDDLDLVGNVNQHEAADLNRTAARFLSRLHKKHLPELMRFCNMNGPPFQTPPEEFAILKANFDSMLEQIEELSSSDWAEAARAGLEQYGIWDGPKAGLTSTGRLLGLGIGLGARAGDQEDYHWKDPSPAGLRAYRGGKYADPYYYASALRCLLASQRVIREEVLPRVRKSQTGLAEAQAKYEKQVAEASQRLKRQIAELVAGRGWEFVERVQIGLTSEGHRVEVSRAEAKGIPLTDVRNTTNG</sequence>
<dbReference type="Proteomes" id="UP000724584">
    <property type="component" value="Unassembled WGS sequence"/>
</dbReference>